<dbReference type="InterPro" id="IPR005119">
    <property type="entry name" value="LysR_subst-bd"/>
</dbReference>
<evidence type="ECO:0000313" key="7">
    <source>
        <dbReference type="Proteomes" id="UP001501532"/>
    </source>
</evidence>
<protein>
    <recommendedName>
        <fullName evidence="5">HTH lysR-type domain-containing protein</fullName>
    </recommendedName>
</protein>
<dbReference type="Pfam" id="PF03466">
    <property type="entry name" value="LysR_substrate"/>
    <property type="match status" value="1"/>
</dbReference>
<evidence type="ECO:0000256" key="2">
    <source>
        <dbReference type="ARBA" id="ARBA00023015"/>
    </source>
</evidence>
<dbReference type="EMBL" id="BAAAUF010000042">
    <property type="protein sequence ID" value="GAA3055699.1"/>
    <property type="molecule type" value="Genomic_DNA"/>
</dbReference>
<comment type="caution">
    <text evidence="6">The sequence shown here is derived from an EMBL/GenBank/DDBJ whole genome shotgun (WGS) entry which is preliminary data.</text>
</comment>
<dbReference type="InterPro" id="IPR036388">
    <property type="entry name" value="WH-like_DNA-bd_sf"/>
</dbReference>
<dbReference type="Proteomes" id="UP001501532">
    <property type="component" value="Unassembled WGS sequence"/>
</dbReference>
<evidence type="ECO:0000256" key="3">
    <source>
        <dbReference type="ARBA" id="ARBA00023125"/>
    </source>
</evidence>
<proteinExistence type="inferred from homology"/>
<dbReference type="PANTHER" id="PTHR30346:SF28">
    <property type="entry name" value="HTH-TYPE TRANSCRIPTIONAL REGULATOR CYNR"/>
    <property type="match status" value="1"/>
</dbReference>
<reference evidence="7" key="1">
    <citation type="journal article" date="2019" name="Int. J. Syst. Evol. Microbiol.">
        <title>The Global Catalogue of Microorganisms (GCM) 10K type strain sequencing project: providing services to taxonomists for standard genome sequencing and annotation.</title>
        <authorList>
            <consortium name="The Broad Institute Genomics Platform"/>
            <consortium name="The Broad Institute Genome Sequencing Center for Infectious Disease"/>
            <person name="Wu L."/>
            <person name="Ma J."/>
        </authorList>
    </citation>
    <scope>NUCLEOTIDE SEQUENCE [LARGE SCALE GENOMIC DNA]</scope>
    <source>
        <strain evidence="7">JCM 9091</strain>
    </source>
</reference>
<dbReference type="Pfam" id="PF00126">
    <property type="entry name" value="HTH_1"/>
    <property type="match status" value="1"/>
</dbReference>
<gene>
    <name evidence="6" type="ORF">GCM10010448_43910</name>
</gene>
<keyword evidence="3" id="KW-0238">DNA-binding</keyword>
<dbReference type="InterPro" id="IPR036390">
    <property type="entry name" value="WH_DNA-bd_sf"/>
</dbReference>
<feature type="domain" description="HTH lysR-type" evidence="5">
    <location>
        <begin position="1"/>
        <end position="59"/>
    </location>
</feature>
<dbReference type="InterPro" id="IPR000847">
    <property type="entry name" value="LysR_HTH_N"/>
</dbReference>
<dbReference type="Gene3D" id="1.10.10.10">
    <property type="entry name" value="Winged helix-like DNA-binding domain superfamily/Winged helix DNA-binding domain"/>
    <property type="match status" value="1"/>
</dbReference>
<organism evidence="6 7">
    <name type="scientific">Streptomyces glomeratus</name>
    <dbReference type="NCBI Taxonomy" id="284452"/>
    <lineage>
        <taxon>Bacteria</taxon>
        <taxon>Bacillati</taxon>
        <taxon>Actinomycetota</taxon>
        <taxon>Actinomycetes</taxon>
        <taxon>Kitasatosporales</taxon>
        <taxon>Streptomycetaceae</taxon>
        <taxon>Streptomyces</taxon>
    </lineage>
</organism>
<keyword evidence="4" id="KW-0804">Transcription</keyword>
<dbReference type="PROSITE" id="PS50931">
    <property type="entry name" value="HTH_LYSR"/>
    <property type="match status" value="1"/>
</dbReference>
<accession>A0ABP6LQP3</accession>
<name>A0ABP6LQP3_9ACTN</name>
<comment type="similarity">
    <text evidence="1">Belongs to the LysR transcriptional regulatory family.</text>
</comment>
<dbReference type="Gene3D" id="3.40.190.10">
    <property type="entry name" value="Periplasmic binding protein-like II"/>
    <property type="match status" value="1"/>
</dbReference>
<evidence type="ECO:0000259" key="5">
    <source>
        <dbReference type="PROSITE" id="PS50931"/>
    </source>
</evidence>
<keyword evidence="7" id="KW-1185">Reference proteome</keyword>
<evidence type="ECO:0000313" key="6">
    <source>
        <dbReference type="EMBL" id="GAA3055699.1"/>
    </source>
</evidence>
<dbReference type="SUPFAM" id="SSF46785">
    <property type="entry name" value="Winged helix' DNA-binding domain"/>
    <property type="match status" value="1"/>
</dbReference>
<dbReference type="PANTHER" id="PTHR30346">
    <property type="entry name" value="TRANSCRIPTIONAL DUAL REGULATOR HCAR-RELATED"/>
    <property type="match status" value="1"/>
</dbReference>
<sequence length="137" mass="14933">MAILRSLECLVALVDEGSVTKAAAVLHMSQPALSHQIAALERELGTPVVERLARGVRVTAAGRAVAEEARVALAAASRAVQAGRRVGEGLGRRLRIACAETMTAWLLVPVLRRWQTRWPDVRLDLLEFTSADRMVEQ</sequence>
<dbReference type="PRINTS" id="PR00039">
    <property type="entry name" value="HTHLYSR"/>
</dbReference>
<keyword evidence="2" id="KW-0805">Transcription regulation</keyword>
<dbReference type="RefSeq" id="WP_267972194.1">
    <property type="nucleotide sequence ID" value="NZ_BAAAUF010000042.1"/>
</dbReference>
<evidence type="ECO:0000256" key="1">
    <source>
        <dbReference type="ARBA" id="ARBA00009437"/>
    </source>
</evidence>
<evidence type="ECO:0000256" key="4">
    <source>
        <dbReference type="ARBA" id="ARBA00023163"/>
    </source>
</evidence>